<evidence type="ECO:0000313" key="2">
    <source>
        <dbReference type="Proteomes" id="UP000695007"/>
    </source>
</evidence>
<reference evidence="3" key="1">
    <citation type="submission" date="2025-08" db="UniProtKB">
        <authorList>
            <consortium name="RefSeq"/>
        </authorList>
    </citation>
    <scope>IDENTIFICATION</scope>
</reference>
<name>A0AAJ6YPS1_9HYME</name>
<dbReference type="Proteomes" id="UP000695007">
    <property type="component" value="Unplaced"/>
</dbReference>
<feature type="region of interest" description="Disordered" evidence="1">
    <location>
        <begin position="1"/>
        <end position="20"/>
    </location>
</feature>
<dbReference type="GeneID" id="105365511"/>
<gene>
    <name evidence="3" type="primary">LOC105365511</name>
</gene>
<dbReference type="KEGG" id="csol:105365511"/>
<dbReference type="AlphaFoldDB" id="A0AAJ6YPS1"/>
<protein>
    <submittedName>
        <fullName evidence="3">Uncharacterized protein</fullName>
    </submittedName>
</protein>
<evidence type="ECO:0000256" key="1">
    <source>
        <dbReference type="SAM" id="MobiDB-lite"/>
    </source>
</evidence>
<evidence type="ECO:0000313" key="3">
    <source>
        <dbReference type="RefSeq" id="XP_011502009.1"/>
    </source>
</evidence>
<proteinExistence type="predicted"/>
<organism evidence="2 3">
    <name type="scientific">Ceratosolen solmsi marchali</name>
    <dbReference type="NCBI Taxonomy" id="326594"/>
    <lineage>
        <taxon>Eukaryota</taxon>
        <taxon>Metazoa</taxon>
        <taxon>Ecdysozoa</taxon>
        <taxon>Arthropoda</taxon>
        <taxon>Hexapoda</taxon>
        <taxon>Insecta</taxon>
        <taxon>Pterygota</taxon>
        <taxon>Neoptera</taxon>
        <taxon>Endopterygota</taxon>
        <taxon>Hymenoptera</taxon>
        <taxon>Apocrita</taxon>
        <taxon>Proctotrupomorpha</taxon>
        <taxon>Chalcidoidea</taxon>
        <taxon>Agaonidae</taxon>
        <taxon>Agaoninae</taxon>
        <taxon>Ceratosolen</taxon>
    </lineage>
</organism>
<keyword evidence="2" id="KW-1185">Reference proteome</keyword>
<sequence>MFNQTPQHPEMSRKPSKRQLAMSSVTRCSYASRKLPRGSCPLPPLHASLGGLQPVYTIILRSVMGGCEIVDYASRTNTSRAEERLVVDLAMIGRDYPLGQGPDTGNSIFQQQPIIVNADQLASSDTSNAIKSDELSLMETQKLISDNDDSNNDNNHASNNNNNYEYANLIEGMINNVMESTTAIKTMEKENNNNNNENSFEFFNYDSSQIVELATADSSAPVIISLQNFYDPLGASHTTNN</sequence>
<accession>A0AAJ6YPS1</accession>
<dbReference type="RefSeq" id="XP_011502009.1">
    <property type="nucleotide sequence ID" value="XM_011503707.1"/>
</dbReference>